<dbReference type="GeneID" id="20644931"/>
<accession>G4YL38</accession>
<feature type="region of interest" description="Disordered" evidence="1">
    <location>
        <begin position="1"/>
        <end position="20"/>
    </location>
</feature>
<name>G4YL38_PHYSP</name>
<dbReference type="KEGG" id="psoj:PHYSODRAFT_323255"/>
<reference evidence="2 3" key="1">
    <citation type="journal article" date="2006" name="Science">
        <title>Phytophthora genome sequences uncover evolutionary origins and mechanisms of pathogenesis.</title>
        <authorList>
            <person name="Tyler B.M."/>
            <person name="Tripathy S."/>
            <person name="Zhang X."/>
            <person name="Dehal P."/>
            <person name="Jiang R.H."/>
            <person name="Aerts A."/>
            <person name="Arredondo F.D."/>
            <person name="Baxter L."/>
            <person name="Bensasson D."/>
            <person name="Beynon J.L."/>
            <person name="Chapman J."/>
            <person name="Damasceno C.M."/>
            <person name="Dorrance A.E."/>
            <person name="Dou D."/>
            <person name="Dickerman A.W."/>
            <person name="Dubchak I.L."/>
            <person name="Garbelotto M."/>
            <person name="Gijzen M."/>
            <person name="Gordon S.G."/>
            <person name="Govers F."/>
            <person name="Grunwald N.J."/>
            <person name="Huang W."/>
            <person name="Ivors K.L."/>
            <person name="Jones R.W."/>
            <person name="Kamoun S."/>
            <person name="Krampis K."/>
            <person name="Lamour K.H."/>
            <person name="Lee M.K."/>
            <person name="McDonald W.H."/>
            <person name="Medina M."/>
            <person name="Meijer H.J."/>
            <person name="Nordberg E.K."/>
            <person name="Maclean D.J."/>
            <person name="Ospina-Giraldo M.D."/>
            <person name="Morris P.F."/>
            <person name="Phuntumart V."/>
            <person name="Putnam N.H."/>
            <person name="Rash S."/>
            <person name="Rose J.K."/>
            <person name="Sakihama Y."/>
            <person name="Salamov A.A."/>
            <person name="Savidor A."/>
            <person name="Scheuring C.F."/>
            <person name="Smith B.M."/>
            <person name="Sobral B.W."/>
            <person name="Terry A."/>
            <person name="Torto-Alalibo T.A."/>
            <person name="Win J."/>
            <person name="Xu Z."/>
            <person name="Zhang H."/>
            <person name="Grigoriev I.V."/>
            <person name="Rokhsar D.S."/>
            <person name="Boore J.L."/>
        </authorList>
    </citation>
    <scope>NUCLEOTIDE SEQUENCE [LARGE SCALE GENOMIC DNA]</scope>
    <source>
        <strain evidence="2 3">P6497</strain>
    </source>
</reference>
<dbReference type="EMBL" id="JH159151">
    <property type="protein sequence ID" value="EGZ29793.1"/>
    <property type="molecule type" value="Genomic_DNA"/>
</dbReference>
<dbReference type="Proteomes" id="UP000002640">
    <property type="component" value="Unassembled WGS sequence"/>
</dbReference>
<organism evidence="2 3">
    <name type="scientific">Phytophthora sojae (strain P6497)</name>
    <name type="common">Soybean stem and root rot agent</name>
    <name type="synonym">Phytophthora megasperma f. sp. glycines</name>
    <dbReference type="NCBI Taxonomy" id="1094619"/>
    <lineage>
        <taxon>Eukaryota</taxon>
        <taxon>Sar</taxon>
        <taxon>Stramenopiles</taxon>
        <taxon>Oomycota</taxon>
        <taxon>Peronosporomycetes</taxon>
        <taxon>Peronosporales</taxon>
        <taxon>Peronosporaceae</taxon>
        <taxon>Phytophthora</taxon>
    </lineage>
</organism>
<evidence type="ECO:0000256" key="1">
    <source>
        <dbReference type="SAM" id="MobiDB-lite"/>
    </source>
</evidence>
<keyword evidence="3" id="KW-1185">Reference proteome</keyword>
<proteinExistence type="predicted"/>
<protein>
    <submittedName>
        <fullName evidence="2">Uncharacterized protein</fullName>
    </submittedName>
</protein>
<evidence type="ECO:0000313" key="3">
    <source>
        <dbReference type="Proteomes" id="UP000002640"/>
    </source>
</evidence>
<gene>
    <name evidence="2" type="ORF">PHYSODRAFT_323255</name>
</gene>
<dbReference type="AlphaFoldDB" id="G4YL38"/>
<sequence>MAKNVREGIGAAHHNTEPGGAGLLGVATSASLPFKKRYAPTAGDFFMVVDSDVIFAKNLDMWNIMAEAIDVIDPHIYGQGASWYCPK</sequence>
<dbReference type="RefSeq" id="XP_009517068.1">
    <property type="nucleotide sequence ID" value="XM_009518773.1"/>
</dbReference>
<dbReference type="InParanoid" id="G4YL38"/>
<evidence type="ECO:0000313" key="2">
    <source>
        <dbReference type="EMBL" id="EGZ29793.1"/>
    </source>
</evidence>